<accession>A0A6N4VII9</accession>
<gene>
    <name evidence="6" type="primary">eda</name>
    <name evidence="6" type="ORF">MPOR_50190</name>
</gene>
<dbReference type="KEGG" id="mpof:MPOR_50190"/>
<comment type="pathway">
    <text evidence="1">Carbohydrate acid metabolism.</text>
</comment>
<evidence type="ECO:0000256" key="3">
    <source>
        <dbReference type="ARBA" id="ARBA00011233"/>
    </source>
</evidence>
<reference evidence="6 7" key="1">
    <citation type="journal article" date="2019" name="Emerg. Microbes Infect.">
        <title>Comprehensive subspecies identification of 175 nontuberculous mycobacteria species based on 7547 genomic profiles.</title>
        <authorList>
            <person name="Matsumoto Y."/>
            <person name="Kinjo T."/>
            <person name="Motooka D."/>
            <person name="Nabeya D."/>
            <person name="Jung N."/>
            <person name="Uechi K."/>
            <person name="Horii T."/>
            <person name="Iida T."/>
            <person name="Fujita J."/>
            <person name="Nakamura S."/>
        </authorList>
    </citation>
    <scope>NUCLEOTIDE SEQUENCE [LARGE SCALE GENOMIC DNA]</scope>
    <source>
        <strain evidence="6 7">JCM 12603</strain>
    </source>
</reference>
<dbReference type="InterPro" id="IPR000887">
    <property type="entry name" value="Aldlse_KDPG_KHG"/>
</dbReference>
<dbReference type="CDD" id="cd00452">
    <property type="entry name" value="KDPG_aldolase"/>
    <property type="match status" value="1"/>
</dbReference>
<evidence type="ECO:0000256" key="5">
    <source>
        <dbReference type="ARBA" id="ARBA00023277"/>
    </source>
</evidence>
<dbReference type="RefSeq" id="WP_163678739.1">
    <property type="nucleotide sequence ID" value="NZ_AP022570.1"/>
</dbReference>
<comment type="subunit">
    <text evidence="3">Homotrimer.</text>
</comment>
<keyword evidence="4" id="KW-0456">Lyase</keyword>
<dbReference type="EMBL" id="AP022570">
    <property type="protein sequence ID" value="BBX53993.1"/>
    <property type="molecule type" value="Genomic_DNA"/>
</dbReference>
<dbReference type="AlphaFoldDB" id="A0A6N4VII9"/>
<proteinExistence type="inferred from homology"/>
<protein>
    <submittedName>
        <fullName evidence="6">2-dehydro-3-deoxy-phosphogluconate aldolase</fullName>
    </submittedName>
</protein>
<keyword evidence="5" id="KW-0119">Carbohydrate metabolism</keyword>
<evidence type="ECO:0000256" key="1">
    <source>
        <dbReference type="ARBA" id="ARBA00004761"/>
    </source>
</evidence>
<dbReference type="InterPro" id="IPR013785">
    <property type="entry name" value="Aldolase_TIM"/>
</dbReference>
<name>A0A6N4VII9_9MYCO</name>
<comment type="similarity">
    <text evidence="2">Belongs to the KHG/KDPG aldolase family.</text>
</comment>
<evidence type="ECO:0000313" key="6">
    <source>
        <dbReference type="EMBL" id="BBX53993.1"/>
    </source>
</evidence>
<keyword evidence="7" id="KW-1185">Reference proteome</keyword>
<dbReference type="Gene3D" id="3.20.20.70">
    <property type="entry name" value="Aldolase class I"/>
    <property type="match status" value="1"/>
</dbReference>
<evidence type="ECO:0000313" key="7">
    <source>
        <dbReference type="Proteomes" id="UP000466785"/>
    </source>
</evidence>
<dbReference type="SUPFAM" id="SSF51569">
    <property type="entry name" value="Aldolase"/>
    <property type="match status" value="1"/>
</dbReference>
<sequence length="217" mass="22622">MKEPRSLLDLSTVMPVISLADAADAAPVARAIERSGVPLILVALDNPVGYAAIERIAAETPDIIVGAAAVTDLDQPARARDAGAEFLVAGVGHAPMRDAMRATELPHLPGVSNALQAMELLDDGYTDMVLTSAGAAGGIRQLKTLAAFAPAARFCAADGISPGDLPRYLSAPNVGCVVADWLAPVDAVRRRDWDRIQRLAEVALKLSTPAVTTVRAL</sequence>
<dbReference type="Pfam" id="PF01081">
    <property type="entry name" value="Aldolase"/>
    <property type="match status" value="1"/>
</dbReference>
<organism evidence="6 7">
    <name type="scientific">Mycolicibacterium poriferae</name>
    <dbReference type="NCBI Taxonomy" id="39694"/>
    <lineage>
        <taxon>Bacteria</taxon>
        <taxon>Bacillati</taxon>
        <taxon>Actinomycetota</taxon>
        <taxon>Actinomycetes</taxon>
        <taxon>Mycobacteriales</taxon>
        <taxon>Mycobacteriaceae</taxon>
        <taxon>Mycolicibacterium</taxon>
    </lineage>
</organism>
<dbReference type="PANTHER" id="PTHR30246">
    <property type="entry name" value="2-KETO-3-DEOXY-6-PHOSPHOGLUCONATE ALDOLASE"/>
    <property type="match status" value="1"/>
</dbReference>
<dbReference type="PANTHER" id="PTHR30246:SF1">
    <property type="entry name" value="2-DEHYDRO-3-DEOXY-6-PHOSPHOGALACTONATE ALDOLASE-RELATED"/>
    <property type="match status" value="1"/>
</dbReference>
<dbReference type="GO" id="GO:0016829">
    <property type="term" value="F:lyase activity"/>
    <property type="evidence" value="ECO:0007669"/>
    <property type="project" value="UniProtKB-KW"/>
</dbReference>
<dbReference type="Proteomes" id="UP000466785">
    <property type="component" value="Chromosome"/>
</dbReference>
<evidence type="ECO:0000256" key="4">
    <source>
        <dbReference type="ARBA" id="ARBA00023239"/>
    </source>
</evidence>
<evidence type="ECO:0000256" key="2">
    <source>
        <dbReference type="ARBA" id="ARBA00006906"/>
    </source>
</evidence>